<protein>
    <submittedName>
        <fullName evidence="1">Uncharacterized protein</fullName>
    </submittedName>
</protein>
<dbReference type="AlphaFoldDB" id="X1JXP9"/>
<feature type="non-terminal residue" evidence="1">
    <location>
        <position position="126"/>
    </location>
</feature>
<dbReference type="EMBL" id="BARU01043594">
    <property type="protein sequence ID" value="GAH83024.1"/>
    <property type="molecule type" value="Genomic_DNA"/>
</dbReference>
<dbReference type="InterPro" id="IPR011990">
    <property type="entry name" value="TPR-like_helical_dom_sf"/>
</dbReference>
<name>X1JXP9_9ZZZZ</name>
<dbReference type="Gene3D" id="1.25.40.10">
    <property type="entry name" value="Tetratricopeptide repeat domain"/>
    <property type="match status" value="1"/>
</dbReference>
<evidence type="ECO:0000313" key="1">
    <source>
        <dbReference type="EMBL" id="GAH83024.1"/>
    </source>
</evidence>
<organism evidence="1">
    <name type="scientific">marine sediment metagenome</name>
    <dbReference type="NCBI Taxonomy" id="412755"/>
    <lineage>
        <taxon>unclassified sequences</taxon>
        <taxon>metagenomes</taxon>
        <taxon>ecological metagenomes</taxon>
    </lineage>
</organism>
<sequence length="126" mass="14542">MGEYDRCQEFLRGQADVEFKNILADLNVKLGNIAKAKELYFDIAINSNFDFSSEMFYKLAELYKTDDSLEQAIAYYDSSVNRARASEYGIKSKKMADILSKVDIYSKETENIDHAQFLLAEIYFVD</sequence>
<reference evidence="1" key="1">
    <citation type="journal article" date="2014" name="Front. Microbiol.">
        <title>High frequency of phylogenetically diverse reductive dehalogenase-homologous genes in deep subseafloor sedimentary metagenomes.</title>
        <authorList>
            <person name="Kawai M."/>
            <person name="Futagami T."/>
            <person name="Toyoda A."/>
            <person name="Takaki Y."/>
            <person name="Nishi S."/>
            <person name="Hori S."/>
            <person name="Arai W."/>
            <person name="Tsubouchi T."/>
            <person name="Morono Y."/>
            <person name="Uchiyama I."/>
            <person name="Ito T."/>
            <person name="Fujiyama A."/>
            <person name="Inagaki F."/>
            <person name="Takami H."/>
        </authorList>
    </citation>
    <scope>NUCLEOTIDE SEQUENCE</scope>
    <source>
        <strain evidence="1">Expedition CK06-06</strain>
    </source>
</reference>
<gene>
    <name evidence="1" type="ORF">S03H2_66719</name>
</gene>
<accession>X1JXP9</accession>
<dbReference type="SUPFAM" id="SSF48452">
    <property type="entry name" value="TPR-like"/>
    <property type="match status" value="1"/>
</dbReference>
<comment type="caution">
    <text evidence="1">The sequence shown here is derived from an EMBL/GenBank/DDBJ whole genome shotgun (WGS) entry which is preliminary data.</text>
</comment>
<proteinExistence type="predicted"/>